<feature type="region of interest" description="Disordered" evidence="1">
    <location>
        <begin position="95"/>
        <end position="118"/>
    </location>
</feature>
<dbReference type="OrthoDB" id="1900170at2759"/>
<evidence type="ECO:0000313" key="3">
    <source>
        <dbReference type="Proteomes" id="UP000479710"/>
    </source>
</evidence>
<feature type="compositionally biased region" description="Low complexity" evidence="1">
    <location>
        <begin position="76"/>
        <end position="89"/>
    </location>
</feature>
<feature type="compositionally biased region" description="Basic and acidic residues" evidence="1">
    <location>
        <begin position="16"/>
        <end position="25"/>
    </location>
</feature>
<accession>A0A6G1EF71</accession>
<dbReference type="PANTHER" id="PTHR46481:SF11">
    <property type="entry name" value="ZINC FINGER BED DOMAIN-CONTAINING PROTEIN RICESLEEPER 2-LIKE"/>
    <property type="match status" value="1"/>
</dbReference>
<sequence length="244" mass="26504">MAAPHISSAEDDGRDIEEPAHKAPDPEQAAIDDAGHQASSLNSPDPLAPLATRPLLAAVETAVVVAASKPKNNISNPKTKLAATPATANPKRHVIKAKKQDGRPPISPDSAGGSARPGRNLVQSLVKDIMVQYELERKKVIEYMAGITSRVAITSDLWTSDNQKRGYMAITAHFIDESWTLRSIIMRFIYVPAPHTTEVIGDELYDSLVDWNLDEKISPVTLDNCTTNDALAPFALFYPSCCFC</sequence>
<dbReference type="PANTHER" id="PTHR46481">
    <property type="entry name" value="ZINC FINGER BED DOMAIN-CONTAINING PROTEIN 4"/>
    <property type="match status" value="1"/>
</dbReference>
<name>A0A6G1EF71_9ORYZ</name>
<feature type="region of interest" description="Disordered" evidence="1">
    <location>
        <begin position="1"/>
        <end position="49"/>
    </location>
</feature>
<dbReference type="AlphaFoldDB" id="A0A6G1EF71"/>
<dbReference type="InterPro" id="IPR052035">
    <property type="entry name" value="ZnF_BED_domain_contain"/>
</dbReference>
<evidence type="ECO:0000256" key="1">
    <source>
        <dbReference type="SAM" id="MobiDB-lite"/>
    </source>
</evidence>
<dbReference type="EMBL" id="SPHZ02000003">
    <property type="protein sequence ID" value="KAF0923236.1"/>
    <property type="molecule type" value="Genomic_DNA"/>
</dbReference>
<dbReference type="SUPFAM" id="SSF53098">
    <property type="entry name" value="Ribonuclease H-like"/>
    <property type="match status" value="1"/>
</dbReference>
<protein>
    <recommendedName>
        <fullName evidence="4">hAT-like transposase RNase-H fold domain-containing protein</fullName>
    </recommendedName>
</protein>
<keyword evidence="3" id="KW-1185">Reference proteome</keyword>
<reference evidence="2 3" key="1">
    <citation type="submission" date="2019-11" db="EMBL/GenBank/DDBJ databases">
        <title>Whole genome sequence of Oryza granulata.</title>
        <authorList>
            <person name="Li W."/>
        </authorList>
    </citation>
    <scope>NUCLEOTIDE SEQUENCE [LARGE SCALE GENOMIC DNA]</scope>
    <source>
        <strain evidence="3">cv. Menghai</strain>
        <tissue evidence="2">Leaf</tissue>
    </source>
</reference>
<gene>
    <name evidence="2" type="ORF">E2562_003445</name>
</gene>
<evidence type="ECO:0008006" key="4">
    <source>
        <dbReference type="Google" id="ProtNLM"/>
    </source>
</evidence>
<dbReference type="InterPro" id="IPR012337">
    <property type="entry name" value="RNaseH-like_sf"/>
</dbReference>
<comment type="caution">
    <text evidence="2">The sequence shown here is derived from an EMBL/GenBank/DDBJ whole genome shotgun (WGS) entry which is preliminary data.</text>
</comment>
<proteinExistence type="predicted"/>
<evidence type="ECO:0000313" key="2">
    <source>
        <dbReference type="EMBL" id="KAF0923236.1"/>
    </source>
</evidence>
<organism evidence="2 3">
    <name type="scientific">Oryza meyeriana var. granulata</name>
    <dbReference type="NCBI Taxonomy" id="110450"/>
    <lineage>
        <taxon>Eukaryota</taxon>
        <taxon>Viridiplantae</taxon>
        <taxon>Streptophyta</taxon>
        <taxon>Embryophyta</taxon>
        <taxon>Tracheophyta</taxon>
        <taxon>Spermatophyta</taxon>
        <taxon>Magnoliopsida</taxon>
        <taxon>Liliopsida</taxon>
        <taxon>Poales</taxon>
        <taxon>Poaceae</taxon>
        <taxon>BOP clade</taxon>
        <taxon>Oryzoideae</taxon>
        <taxon>Oryzeae</taxon>
        <taxon>Oryzinae</taxon>
        <taxon>Oryza</taxon>
        <taxon>Oryza meyeriana</taxon>
    </lineage>
</organism>
<dbReference type="Proteomes" id="UP000479710">
    <property type="component" value="Unassembled WGS sequence"/>
</dbReference>
<feature type="region of interest" description="Disordered" evidence="1">
    <location>
        <begin position="71"/>
        <end position="90"/>
    </location>
</feature>